<evidence type="ECO:0000256" key="1">
    <source>
        <dbReference type="SAM" id="Phobius"/>
    </source>
</evidence>
<reference evidence="2 3" key="1">
    <citation type="journal article" date="2023" name="Plants (Basel)">
        <title>Bridging the Gap: Combining Genomics and Transcriptomics Approaches to Understand Stylosanthes scabra, an Orphan Legume from the Brazilian Caatinga.</title>
        <authorList>
            <person name="Ferreira-Neto J.R.C."/>
            <person name="da Silva M.D."/>
            <person name="Binneck E."/>
            <person name="de Melo N.F."/>
            <person name="da Silva R.H."/>
            <person name="de Melo A.L.T.M."/>
            <person name="Pandolfi V."/>
            <person name="Bustamante F.O."/>
            <person name="Brasileiro-Vidal A.C."/>
            <person name="Benko-Iseppon A.M."/>
        </authorList>
    </citation>
    <scope>NUCLEOTIDE SEQUENCE [LARGE SCALE GENOMIC DNA]</scope>
    <source>
        <tissue evidence="2">Leaves</tissue>
    </source>
</reference>
<protein>
    <recommendedName>
        <fullName evidence="4">SWIM-type domain-containing protein</fullName>
    </recommendedName>
</protein>
<keyword evidence="1" id="KW-0472">Membrane</keyword>
<feature type="transmembrane region" description="Helical" evidence="1">
    <location>
        <begin position="66"/>
        <end position="86"/>
    </location>
</feature>
<dbReference type="Proteomes" id="UP001341840">
    <property type="component" value="Unassembled WGS sequence"/>
</dbReference>
<gene>
    <name evidence="2" type="ORF">PIB30_021901</name>
</gene>
<sequence length="107" mass="11284">MIGAGKNGHPGKYERWLSGASTGPMQVEPSCSVCWLVLRGACLHLVLVLLLRIGTVDALSSTGSDLSWVVEAWGVTLVLGVMKWGGAGTPSGSRGRAILRARARGRR</sequence>
<evidence type="ECO:0000313" key="3">
    <source>
        <dbReference type="Proteomes" id="UP001341840"/>
    </source>
</evidence>
<evidence type="ECO:0000313" key="2">
    <source>
        <dbReference type="EMBL" id="MED6132774.1"/>
    </source>
</evidence>
<name>A0ABU6S927_9FABA</name>
<comment type="caution">
    <text evidence="2">The sequence shown here is derived from an EMBL/GenBank/DDBJ whole genome shotgun (WGS) entry which is preliminary data.</text>
</comment>
<evidence type="ECO:0008006" key="4">
    <source>
        <dbReference type="Google" id="ProtNLM"/>
    </source>
</evidence>
<accession>A0ABU6S927</accession>
<keyword evidence="1" id="KW-1133">Transmembrane helix</keyword>
<feature type="transmembrane region" description="Helical" evidence="1">
    <location>
        <begin position="33"/>
        <end position="54"/>
    </location>
</feature>
<dbReference type="EMBL" id="JASCZI010060488">
    <property type="protein sequence ID" value="MED6132774.1"/>
    <property type="molecule type" value="Genomic_DNA"/>
</dbReference>
<organism evidence="2 3">
    <name type="scientific">Stylosanthes scabra</name>
    <dbReference type="NCBI Taxonomy" id="79078"/>
    <lineage>
        <taxon>Eukaryota</taxon>
        <taxon>Viridiplantae</taxon>
        <taxon>Streptophyta</taxon>
        <taxon>Embryophyta</taxon>
        <taxon>Tracheophyta</taxon>
        <taxon>Spermatophyta</taxon>
        <taxon>Magnoliopsida</taxon>
        <taxon>eudicotyledons</taxon>
        <taxon>Gunneridae</taxon>
        <taxon>Pentapetalae</taxon>
        <taxon>rosids</taxon>
        <taxon>fabids</taxon>
        <taxon>Fabales</taxon>
        <taxon>Fabaceae</taxon>
        <taxon>Papilionoideae</taxon>
        <taxon>50 kb inversion clade</taxon>
        <taxon>dalbergioids sensu lato</taxon>
        <taxon>Dalbergieae</taxon>
        <taxon>Pterocarpus clade</taxon>
        <taxon>Stylosanthes</taxon>
    </lineage>
</organism>
<keyword evidence="3" id="KW-1185">Reference proteome</keyword>
<keyword evidence="1" id="KW-0812">Transmembrane</keyword>
<proteinExistence type="predicted"/>